<keyword evidence="3" id="KW-1185">Reference proteome</keyword>
<proteinExistence type="predicted"/>
<reference evidence="2" key="1">
    <citation type="submission" date="2020-09" db="EMBL/GenBank/DDBJ databases">
        <title>Genome-Enabled Discovery of Anthraquinone Biosynthesis in Senna tora.</title>
        <authorList>
            <person name="Kang S.-H."/>
            <person name="Pandey R.P."/>
            <person name="Lee C.-M."/>
            <person name="Sim J.-S."/>
            <person name="Jeong J.-T."/>
            <person name="Choi B.-S."/>
            <person name="Jung M."/>
            <person name="Ginzburg D."/>
            <person name="Zhao K."/>
            <person name="Won S.Y."/>
            <person name="Oh T.-J."/>
            <person name="Yu Y."/>
            <person name="Kim N.-H."/>
            <person name="Lee O.R."/>
            <person name="Lee T.-H."/>
            <person name="Bashyal P."/>
            <person name="Kim T.-S."/>
            <person name="Lee W.-H."/>
            <person name="Kawkins C."/>
            <person name="Kim C.-K."/>
            <person name="Kim J.S."/>
            <person name="Ahn B.O."/>
            <person name="Rhee S.Y."/>
            <person name="Sohng J.K."/>
        </authorList>
    </citation>
    <scope>NUCLEOTIDE SEQUENCE</scope>
    <source>
        <tissue evidence="2">Leaf</tissue>
    </source>
</reference>
<feature type="signal peptide" evidence="1">
    <location>
        <begin position="1"/>
        <end position="24"/>
    </location>
</feature>
<feature type="chain" id="PRO_5032690942" evidence="1">
    <location>
        <begin position="25"/>
        <end position="82"/>
    </location>
</feature>
<keyword evidence="1" id="KW-0732">Signal</keyword>
<comment type="caution">
    <text evidence="2">The sequence shown here is derived from an EMBL/GenBank/DDBJ whole genome shotgun (WGS) entry which is preliminary data.</text>
</comment>
<evidence type="ECO:0000256" key="1">
    <source>
        <dbReference type="SAM" id="SignalP"/>
    </source>
</evidence>
<dbReference type="Proteomes" id="UP000634136">
    <property type="component" value="Unassembled WGS sequence"/>
</dbReference>
<gene>
    <name evidence="2" type="ORF">G2W53_011208</name>
</gene>
<evidence type="ECO:0000313" key="3">
    <source>
        <dbReference type="Proteomes" id="UP000634136"/>
    </source>
</evidence>
<accession>A0A834X1K0</accession>
<sequence>MASKRHSLVWMLLFLSVLLLSAEATSRNLINNGAASHHSQLHTYEKGWRFGGERKLRSRCLSGTTTANGNIPYDDPRCHNYL</sequence>
<organism evidence="2 3">
    <name type="scientific">Senna tora</name>
    <dbReference type="NCBI Taxonomy" id="362788"/>
    <lineage>
        <taxon>Eukaryota</taxon>
        <taxon>Viridiplantae</taxon>
        <taxon>Streptophyta</taxon>
        <taxon>Embryophyta</taxon>
        <taxon>Tracheophyta</taxon>
        <taxon>Spermatophyta</taxon>
        <taxon>Magnoliopsida</taxon>
        <taxon>eudicotyledons</taxon>
        <taxon>Gunneridae</taxon>
        <taxon>Pentapetalae</taxon>
        <taxon>rosids</taxon>
        <taxon>fabids</taxon>
        <taxon>Fabales</taxon>
        <taxon>Fabaceae</taxon>
        <taxon>Caesalpinioideae</taxon>
        <taxon>Cassia clade</taxon>
        <taxon>Senna</taxon>
    </lineage>
</organism>
<dbReference type="AlphaFoldDB" id="A0A834X1K0"/>
<evidence type="ECO:0000313" key="2">
    <source>
        <dbReference type="EMBL" id="KAF7836349.1"/>
    </source>
</evidence>
<name>A0A834X1K0_9FABA</name>
<protein>
    <submittedName>
        <fullName evidence="2">RALF-like protein</fullName>
    </submittedName>
</protein>
<dbReference type="EMBL" id="JAAIUW010000004">
    <property type="protein sequence ID" value="KAF7836349.1"/>
    <property type="molecule type" value="Genomic_DNA"/>
</dbReference>